<proteinExistence type="predicted"/>
<dbReference type="OrthoDB" id="3252135at2759"/>
<dbReference type="AlphaFoldDB" id="A0A8H6VZB1"/>
<sequence length="414" mass="45679">MATTFAGTPSLPPYYDPADDFDVRIPAYTARPSLGEASLSLSRSRAVPPSGEFVTTTGRITLTLKNQLPNTDDASLPTYAPNELVSGTIRVLAPESVTEILLKVSGRMDIGASGSGQQRELVKQTYTVWHNDNLRRMCPPVVPFSFIFPSTFTEEDSGASCPLPPTLLFKPPERPFVYVRCAYSISVLVSTALHPRFSLIRGEKVLDLAVNIRPTESPSRPIMPDPYLLTTVKAAPEEWYQVLCVLSSQLRRRGVHCSLFIPSAQIYALQDAIPFHLQVTGPASMSRGLVPKRSSIPVPVRVHLERRVHISLRGQHITRSVHLGEGSLSTLPPPICSSEADAQIDWGGQLRVQAEDEIGKSVPIERVSTFNSGPLWLEDFVVVSLPQWGVEHRHTVRFVSDTWMDDVGPGDRVR</sequence>
<dbReference type="Proteomes" id="UP000613580">
    <property type="component" value="Unassembled WGS sequence"/>
</dbReference>
<evidence type="ECO:0000313" key="2">
    <source>
        <dbReference type="Proteomes" id="UP000613580"/>
    </source>
</evidence>
<protein>
    <submittedName>
        <fullName evidence="1">Uncharacterized protein</fullName>
    </submittedName>
</protein>
<reference evidence="1" key="1">
    <citation type="submission" date="2020-05" db="EMBL/GenBank/DDBJ databases">
        <title>Mycena genomes resolve the evolution of fungal bioluminescence.</title>
        <authorList>
            <person name="Tsai I.J."/>
        </authorList>
    </citation>
    <scope>NUCLEOTIDE SEQUENCE</scope>
    <source>
        <strain evidence="1">110903Hualien_Pintung</strain>
    </source>
</reference>
<keyword evidence="2" id="KW-1185">Reference proteome</keyword>
<accession>A0A8H6VZB1</accession>
<evidence type="ECO:0000313" key="1">
    <source>
        <dbReference type="EMBL" id="KAF7299714.1"/>
    </source>
</evidence>
<gene>
    <name evidence="1" type="ORF">HMN09_00977100</name>
</gene>
<organism evidence="1 2">
    <name type="scientific">Mycena chlorophos</name>
    <name type="common">Agaric fungus</name>
    <name type="synonym">Agaricus chlorophos</name>
    <dbReference type="NCBI Taxonomy" id="658473"/>
    <lineage>
        <taxon>Eukaryota</taxon>
        <taxon>Fungi</taxon>
        <taxon>Dikarya</taxon>
        <taxon>Basidiomycota</taxon>
        <taxon>Agaricomycotina</taxon>
        <taxon>Agaricomycetes</taxon>
        <taxon>Agaricomycetidae</taxon>
        <taxon>Agaricales</taxon>
        <taxon>Marasmiineae</taxon>
        <taxon>Mycenaceae</taxon>
        <taxon>Mycena</taxon>
    </lineage>
</organism>
<dbReference type="EMBL" id="JACAZE010000014">
    <property type="protein sequence ID" value="KAF7299714.1"/>
    <property type="molecule type" value="Genomic_DNA"/>
</dbReference>
<name>A0A8H6VZB1_MYCCL</name>
<comment type="caution">
    <text evidence="1">The sequence shown here is derived from an EMBL/GenBank/DDBJ whole genome shotgun (WGS) entry which is preliminary data.</text>
</comment>